<dbReference type="PANTHER" id="PTHR16517">
    <property type="entry name" value="TUBBY-RELATED"/>
    <property type="match status" value="1"/>
</dbReference>
<dbReference type="Proteomes" id="UP000241890">
    <property type="component" value="Unassembled WGS sequence"/>
</dbReference>
<dbReference type="Gene3D" id="3.20.90.10">
    <property type="entry name" value="Tubby Protein, Chain A"/>
    <property type="match status" value="1"/>
</dbReference>
<proteinExistence type="inferred from homology"/>
<dbReference type="Pfam" id="PF01167">
    <property type="entry name" value="Tub"/>
    <property type="match status" value="1"/>
</dbReference>
<protein>
    <submittedName>
        <fullName evidence="4">Tubby protein-like</fullName>
    </submittedName>
</protein>
<evidence type="ECO:0000256" key="2">
    <source>
        <dbReference type="SAM" id="MobiDB-lite"/>
    </source>
</evidence>
<feature type="region of interest" description="Disordered" evidence="2">
    <location>
        <begin position="266"/>
        <end position="303"/>
    </location>
</feature>
<dbReference type="OrthoDB" id="8775810at2759"/>
<dbReference type="InterPro" id="IPR025659">
    <property type="entry name" value="Tubby-like_C"/>
</dbReference>
<dbReference type="EMBL" id="BEYU01000116">
    <property type="protein sequence ID" value="GBG32192.1"/>
    <property type="molecule type" value="Genomic_DNA"/>
</dbReference>
<evidence type="ECO:0000313" key="5">
    <source>
        <dbReference type="Proteomes" id="UP000241890"/>
    </source>
</evidence>
<dbReference type="AlphaFoldDB" id="A0A2R5GMR8"/>
<keyword evidence="5" id="KW-1185">Reference proteome</keyword>
<feature type="region of interest" description="Disordered" evidence="2">
    <location>
        <begin position="1"/>
        <end position="24"/>
    </location>
</feature>
<evidence type="ECO:0000313" key="4">
    <source>
        <dbReference type="EMBL" id="GBG32192.1"/>
    </source>
</evidence>
<organism evidence="4 5">
    <name type="scientific">Hondaea fermentalgiana</name>
    <dbReference type="NCBI Taxonomy" id="2315210"/>
    <lineage>
        <taxon>Eukaryota</taxon>
        <taxon>Sar</taxon>
        <taxon>Stramenopiles</taxon>
        <taxon>Bigyra</taxon>
        <taxon>Labyrinthulomycetes</taxon>
        <taxon>Thraustochytrida</taxon>
        <taxon>Thraustochytriidae</taxon>
        <taxon>Hondaea</taxon>
    </lineage>
</organism>
<gene>
    <name evidence="4" type="ORF">FCC1311_084172</name>
</gene>
<accession>A0A2R5GMR8</accession>
<dbReference type="InterPro" id="IPR000007">
    <property type="entry name" value="Tubby_C"/>
</dbReference>
<comment type="caution">
    <text evidence="4">The sequence shown here is derived from an EMBL/GenBank/DDBJ whole genome shotgun (WGS) entry which is preliminary data.</text>
</comment>
<evidence type="ECO:0000256" key="1">
    <source>
        <dbReference type="ARBA" id="ARBA00007129"/>
    </source>
</evidence>
<sequence length="457" mass="50914">METLARHLSMSEHSAAGSTGTNEDMFTFGSQPGTPLSRRFSDIDMLEFGVSKETIIEEHLTPVGPSVRKLRRCHVIREDKVNFYLYCELTDRFMLSAKMDGDMIYISQYEEFCSSFVSEKDLMERPGKLGSGETFCAALRLNSQTKSFTMYNRVCEGCDDVLGMHTCGAQSRANGDRQVLLEVKHGSRAVQAGPESWIDCNIVHVKLPVVYADLSRDVWCPRFPKGSISQRSVAPANNTYSAYNTTSSVNGAVSDSQSMCRSYSNEECEARPLTPGRSKARRDSAGPTCNTDSRHEEDESKVEGRGKYGYSFSAGKNTRIDRLVRANSVPVTRADLAETAAVDPLAGNDKGECIINTRVPRYDRNTGSLRMKFLNNRVRIASSKNLIFCLDRESDKLSPQPSASSAPEKFATEDRVVLQFGKYNDERFNLDFRFPLAPVQAFGIALSLFNWQAGNDK</sequence>
<feature type="compositionally biased region" description="Basic and acidic residues" evidence="2">
    <location>
        <begin position="292"/>
        <end position="303"/>
    </location>
</feature>
<name>A0A2R5GMR8_9STRA</name>
<dbReference type="PANTHER" id="PTHR16517:SF7">
    <property type="entry name" value="PROTEIN KING TUBBY"/>
    <property type="match status" value="1"/>
</dbReference>
<dbReference type="SUPFAM" id="SSF54518">
    <property type="entry name" value="Tubby C-terminal domain-like"/>
    <property type="match status" value="1"/>
</dbReference>
<reference evidence="4 5" key="1">
    <citation type="submission" date="2017-12" db="EMBL/GenBank/DDBJ databases">
        <title>Sequencing, de novo assembly and annotation of complete genome of a new Thraustochytrid species, strain FCC1311.</title>
        <authorList>
            <person name="Sedici K."/>
            <person name="Godart F."/>
            <person name="Aiese Cigliano R."/>
            <person name="Sanseverino W."/>
            <person name="Barakat M."/>
            <person name="Ortet P."/>
            <person name="Marechal E."/>
            <person name="Cagnac O."/>
            <person name="Amato A."/>
        </authorList>
    </citation>
    <scope>NUCLEOTIDE SEQUENCE [LARGE SCALE GENOMIC DNA]</scope>
</reference>
<comment type="similarity">
    <text evidence="1">Belongs to the TUB family.</text>
</comment>
<evidence type="ECO:0000259" key="3">
    <source>
        <dbReference type="Pfam" id="PF01167"/>
    </source>
</evidence>
<feature type="domain" description="Tubby C-terminal" evidence="3">
    <location>
        <begin position="348"/>
        <end position="450"/>
    </location>
</feature>
<dbReference type="InParanoid" id="A0A2R5GMR8"/>